<comment type="caution">
    <text evidence="2">The sequence shown here is derived from an EMBL/GenBank/DDBJ whole genome shotgun (WGS) entry which is preliminary data.</text>
</comment>
<dbReference type="InterPro" id="IPR001242">
    <property type="entry name" value="Condensation_dom"/>
</dbReference>
<dbReference type="Proteomes" id="UP000192707">
    <property type="component" value="Unassembled WGS sequence"/>
</dbReference>
<feature type="non-terminal residue" evidence="2">
    <location>
        <position position="169"/>
    </location>
</feature>
<reference evidence="2 3" key="1">
    <citation type="submission" date="2016-12" db="EMBL/GenBank/DDBJ databases">
        <title>The new phylogeny of genus Mycobacterium.</title>
        <authorList>
            <person name="Tortoli E."/>
            <person name="Trovato A."/>
            <person name="Cirillo D.M."/>
        </authorList>
    </citation>
    <scope>NUCLEOTIDE SEQUENCE [LARGE SCALE GENOMIC DNA]</scope>
    <source>
        <strain evidence="2 3">DSM 45069</strain>
    </source>
</reference>
<dbReference type="GO" id="GO:0005737">
    <property type="term" value="C:cytoplasm"/>
    <property type="evidence" value="ECO:0007669"/>
    <property type="project" value="TreeGrafter"/>
</dbReference>
<dbReference type="PANTHER" id="PTHR45527:SF1">
    <property type="entry name" value="FATTY ACID SYNTHASE"/>
    <property type="match status" value="1"/>
</dbReference>
<dbReference type="GO" id="GO:0031177">
    <property type="term" value="F:phosphopantetheine binding"/>
    <property type="evidence" value="ECO:0007669"/>
    <property type="project" value="TreeGrafter"/>
</dbReference>
<organism evidence="2 3">
    <name type="scientific">Mycobacterium arosiense ATCC BAA-1401 = DSM 45069</name>
    <dbReference type="NCBI Taxonomy" id="1265311"/>
    <lineage>
        <taxon>Bacteria</taxon>
        <taxon>Bacillati</taxon>
        <taxon>Actinomycetota</taxon>
        <taxon>Actinomycetes</taxon>
        <taxon>Mycobacteriales</taxon>
        <taxon>Mycobacteriaceae</taxon>
        <taxon>Mycobacterium</taxon>
        <taxon>Mycobacterium avium complex (MAC)</taxon>
    </lineage>
</organism>
<feature type="non-terminal residue" evidence="2">
    <location>
        <position position="1"/>
    </location>
</feature>
<dbReference type="GO" id="GO:0003824">
    <property type="term" value="F:catalytic activity"/>
    <property type="evidence" value="ECO:0007669"/>
    <property type="project" value="InterPro"/>
</dbReference>
<protein>
    <recommendedName>
        <fullName evidence="1">Condensation domain-containing protein</fullName>
    </recommendedName>
</protein>
<evidence type="ECO:0000313" key="2">
    <source>
        <dbReference type="EMBL" id="ORA05272.1"/>
    </source>
</evidence>
<dbReference type="InterPro" id="IPR023213">
    <property type="entry name" value="CAT-like_dom_sf"/>
</dbReference>
<dbReference type="GO" id="GO:0043041">
    <property type="term" value="P:amino acid activation for nonribosomal peptide biosynthetic process"/>
    <property type="evidence" value="ECO:0007669"/>
    <property type="project" value="TreeGrafter"/>
</dbReference>
<dbReference type="GO" id="GO:0008610">
    <property type="term" value="P:lipid biosynthetic process"/>
    <property type="evidence" value="ECO:0007669"/>
    <property type="project" value="UniProtKB-ARBA"/>
</dbReference>
<accession>A0A1W9YZC8</accession>
<dbReference type="AlphaFoldDB" id="A0A1W9YZC8"/>
<evidence type="ECO:0000259" key="1">
    <source>
        <dbReference type="Pfam" id="PF00668"/>
    </source>
</evidence>
<evidence type="ECO:0000313" key="3">
    <source>
        <dbReference type="Proteomes" id="UP000192707"/>
    </source>
</evidence>
<keyword evidence="3" id="KW-1185">Reference proteome</keyword>
<gene>
    <name evidence="2" type="ORF">BST14_28430</name>
</gene>
<dbReference type="Pfam" id="PF00668">
    <property type="entry name" value="Condensation"/>
    <property type="match status" value="1"/>
</dbReference>
<sequence length="169" mass="18914">TPLQEGLLFHASTAHTNDDIYAVQLDITFSGVLDLHRLRAATHSVITRHPNLAARFCGQFDLPVQIIPADPAPVWRYLEIDAGTVDLDQQVHRVCAAERAAVCKLADQPAFRALVIRIGRGRHRFVLTFHHIVMDGWSLPILLSEIFAGYYGQHLPAPAPYRSFVTWLA</sequence>
<dbReference type="SUPFAM" id="SSF52777">
    <property type="entry name" value="CoA-dependent acyltransferases"/>
    <property type="match status" value="1"/>
</dbReference>
<feature type="domain" description="Condensation" evidence="1">
    <location>
        <begin position="1"/>
        <end position="168"/>
    </location>
</feature>
<dbReference type="OrthoDB" id="2472181at2"/>
<name>A0A1W9YZC8_MYCAI</name>
<proteinExistence type="predicted"/>
<dbReference type="PANTHER" id="PTHR45527">
    <property type="entry name" value="NONRIBOSOMAL PEPTIDE SYNTHETASE"/>
    <property type="match status" value="1"/>
</dbReference>
<dbReference type="GO" id="GO:0044550">
    <property type="term" value="P:secondary metabolite biosynthetic process"/>
    <property type="evidence" value="ECO:0007669"/>
    <property type="project" value="TreeGrafter"/>
</dbReference>
<dbReference type="EMBL" id="MVHG01000242">
    <property type="protein sequence ID" value="ORA05272.1"/>
    <property type="molecule type" value="Genomic_DNA"/>
</dbReference>
<dbReference type="RefSeq" id="WP_142279691.1">
    <property type="nucleotide sequence ID" value="NZ_MVHG01000242.1"/>
</dbReference>
<dbReference type="Gene3D" id="3.30.559.10">
    <property type="entry name" value="Chloramphenicol acetyltransferase-like domain"/>
    <property type="match status" value="1"/>
</dbReference>